<protein>
    <recommendedName>
        <fullName evidence="10">Indole-diterpene biosynthesis protein PaxU</fullName>
    </recommendedName>
</protein>
<keyword evidence="5" id="KW-0539">Nucleus</keyword>
<keyword evidence="4 7" id="KW-0472">Membrane</keyword>
<keyword evidence="3 7" id="KW-1133">Transmembrane helix</keyword>
<evidence type="ECO:0000256" key="1">
    <source>
        <dbReference type="ARBA" id="ARBA00004126"/>
    </source>
</evidence>
<gene>
    <name evidence="8" type="ORF">BDQ12DRAFT_691093</name>
</gene>
<evidence type="ECO:0000256" key="5">
    <source>
        <dbReference type="ARBA" id="ARBA00023242"/>
    </source>
</evidence>
<evidence type="ECO:0000313" key="8">
    <source>
        <dbReference type="EMBL" id="TFK33426.1"/>
    </source>
</evidence>
<evidence type="ECO:0000256" key="6">
    <source>
        <dbReference type="ARBA" id="ARBA00037847"/>
    </source>
</evidence>
<dbReference type="InterPro" id="IPR008547">
    <property type="entry name" value="DUF829_TMEM53"/>
</dbReference>
<proteinExistence type="predicted"/>
<dbReference type="PANTHER" id="PTHR12265:SF30">
    <property type="entry name" value="TRANSMEMBRANE PROTEIN 53"/>
    <property type="match status" value="1"/>
</dbReference>
<dbReference type="GO" id="GO:0031965">
    <property type="term" value="C:nuclear membrane"/>
    <property type="evidence" value="ECO:0007669"/>
    <property type="project" value="UniProtKB-SubCell"/>
</dbReference>
<dbReference type="Pfam" id="PF05705">
    <property type="entry name" value="DUF829"/>
    <property type="match status" value="1"/>
</dbReference>
<dbReference type="PANTHER" id="PTHR12265">
    <property type="entry name" value="TRANSMEMBRANE PROTEIN 53"/>
    <property type="match status" value="1"/>
</dbReference>
<reference evidence="8 9" key="1">
    <citation type="journal article" date="2019" name="Nat. Ecol. Evol.">
        <title>Megaphylogeny resolves global patterns of mushroom evolution.</title>
        <authorList>
            <person name="Varga T."/>
            <person name="Krizsan K."/>
            <person name="Foldi C."/>
            <person name="Dima B."/>
            <person name="Sanchez-Garcia M."/>
            <person name="Sanchez-Ramirez S."/>
            <person name="Szollosi G.J."/>
            <person name="Szarkandi J.G."/>
            <person name="Papp V."/>
            <person name="Albert L."/>
            <person name="Andreopoulos W."/>
            <person name="Angelini C."/>
            <person name="Antonin V."/>
            <person name="Barry K.W."/>
            <person name="Bougher N.L."/>
            <person name="Buchanan P."/>
            <person name="Buyck B."/>
            <person name="Bense V."/>
            <person name="Catcheside P."/>
            <person name="Chovatia M."/>
            <person name="Cooper J."/>
            <person name="Damon W."/>
            <person name="Desjardin D."/>
            <person name="Finy P."/>
            <person name="Geml J."/>
            <person name="Haridas S."/>
            <person name="Hughes K."/>
            <person name="Justo A."/>
            <person name="Karasinski D."/>
            <person name="Kautmanova I."/>
            <person name="Kiss B."/>
            <person name="Kocsube S."/>
            <person name="Kotiranta H."/>
            <person name="LaButti K.M."/>
            <person name="Lechner B.E."/>
            <person name="Liimatainen K."/>
            <person name="Lipzen A."/>
            <person name="Lukacs Z."/>
            <person name="Mihaltcheva S."/>
            <person name="Morgado L.N."/>
            <person name="Niskanen T."/>
            <person name="Noordeloos M.E."/>
            <person name="Ohm R.A."/>
            <person name="Ortiz-Santana B."/>
            <person name="Ovrebo C."/>
            <person name="Racz N."/>
            <person name="Riley R."/>
            <person name="Savchenko A."/>
            <person name="Shiryaev A."/>
            <person name="Soop K."/>
            <person name="Spirin V."/>
            <person name="Szebenyi C."/>
            <person name="Tomsovsky M."/>
            <person name="Tulloss R.E."/>
            <person name="Uehling J."/>
            <person name="Grigoriev I.V."/>
            <person name="Vagvolgyi C."/>
            <person name="Papp T."/>
            <person name="Martin F.M."/>
            <person name="Miettinen O."/>
            <person name="Hibbett D.S."/>
            <person name="Nagy L.G."/>
        </authorList>
    </citation>
    <scope>NUCLEOTIDE SEQUENCE [LARGE SCALE GENOMIC DNA]</scope>
    <source>
        <strain evidence="8 9">CBS 166.37</strain>
    </source>
</reference>
<evidence type="ECO:0000256" key="2">
    <source>
        <dbReference type="ARBA" id="ARBA00022692"/>
    </source>
</evidence>
<evidence type="ECO:0000256" key="4">
    <source>
        <dbReference type="ARBA" id="ARBA00023136"/>
    </source>
</evidence>
<feature type="transmembrane region" description="Helical" evidence="7">
    <location>
        <begin position="240"/>
        <end position="259"/>
    </location>
</feature>
<evidence type="ECO:0000256" key="3">
    <source>
        <dbReference type="ARBA" id="ARBA00022989"/>
    </source>
</evidence>
<keyword evidence="2 7" id="KW-0812">Transmembrane</keyword>
<name>A0A5C3LN85_9AGAR</name>
<comment type="subcellular location">
    <subcellularLocation>
        <location evidence="6">Endomembrane system</location>
        <topology evidence="6">Single-pass membrane protein</topology>
    </subcellularLocation>
    <subcellularLocation>
        <location evidence="1">Nucleus membrane</location>
    </subcellularLocation>
</comment>
<keyword evidence="9" id="KW-1185">Reference proteome</keyword>
<dbReference type="AlphaFoldDB" id="A0A5C3LN85"/>
<organism evidence="8 9">
    <name type="scientific">Crucibulum laeve</name>
    <dbReference type="NCBI Taxonomy" id="68775"/>
    <lineage>
        <taxon>Eukaryota</taxon>
        <taxon>Fungi</taxon>
        <taxon>Dikarya</taxon>
        <taxon>Basidiomycota</taxon>
        <taxon>Agaricomycotina</taxon>
        <taxon>Agaricomycetes</taxon>
        <taxon>Agaricomycetidae</taxon>
        <taxon>Agaricales</taxon>
        <taxon>Agaricineae</taxon>
        <taxon>Nidulariaceae</taxon>
        <taxon>Crucibulum</taxon>
    </lineage>
</organism>
<evidence type="ECO:0008006" key="10">
    <source>
        <dbReference type="Google" id="ProtNLM"/>
    </source>
</evidence>
<sequence length="355" mass="39523">MMWGRRVCATYSRRPHAISYSTARDTGRGGYHRFLGTMASISSPTLTPSDDPGFVSIGKGVYLSRPQNSVGQEVLEQGSVPPPTVILIFGWMGARLPHLYKYTKAYDSLFPNVTKILIRSEAAYFWNGEKKNEAHLAPVVEVLRGLGCVPSKPTNPMRVGDAIEPLMMNGPPRVLMHAFSNGGCFQLATLSSLLSHSPASPFNLLPPSALIIDSAPGSGGIRATQRAFSSAIRNPIIRHIANGLIALIYLYAYAAYFITRRPNMLDRMRALLLEPGMFPWTHMETRRLYVFSNGDDIVPVGEVERHVEEAVRRGWVVRRERFDSSMHVAHARLDAARYWGAVKEVWEEAVRAVED</sequence>
<evidence type="ECO:0000313" key="9">
    <source>
        <dbReference type="Proteomes" id="UP000308652"/>
    </source>
</evidence>
<accession>A0A5C3LN85</accession>
<dbReference type="Proteomes" id="UP000308652">
    <property type="component" value="Unassembled WGS sequence"/>
</dbReference>
<dbReference type="OrthoDB" id="77878at2759"/>
<evidence type="ECO:0000256" key="7">
    <source>
        <dbReference type="SAM" id="Phobius"/>
    </source>
</evidence>
<dbReference type="EMBL" id="ML213648">
    <property type="protein sequence ID" value="TFK33426.1"/>
    <property type="molecule type" value="Genomic_DNA"/>
</dbReference>